<reference evidence="3" key="1">
    <citation type="submission" date="2021-01" db="EMBL/GenBank/DDBJ databases">
        <authorList>
            <person name="Corre E."/>
            <person name="Pelletier E."/>
            <person name="Niang G."/>
            <person name="Scheremetjew M."/>
            <person name="Finn R."/>
            <person name="Kale V."/>
            <person name="Holt S."/>
            <person name="Cochrane G."/>
            <person name="Meng A."/>
            <person name="Brown T."/>
            <person name="Cohen L."/>
        </authorList>
    </citation>
    <scope>NUCLEOTIDE SEQUENCE</scope>
    <source>
        <strain evidence="3">Pbaha01</strain>
    </source>
</reference>
<dbReference type="Pfam" id="PF13507">
    <property type="entry name" value="GATase_5"/>
    <property type="match status" value="1"/>
</dbReference>
<evidence type="ECO:0008006" key="4">
    <source>
        <dbReference type="Google" id="ProtNLM"/>
    </source>
</evidence>
<dbReference type="PANTHER" id="PTHR10099:SF1">
    <property type="entry name" value="PHOSPHORIBOSYLFORMYLGLYCINAMIDINE SYNTHASE"/>
    <property type="match status" value="1"/>
</dbReference>
<dbReference type="InterPro" id="IPR055181">
    <property type="entry name" value="FGAR-AT_PurM_N-like"/>
</dbReference>
<dbReference type="Gene3D" id="3.90.650.10">
    <property type="entry name" value="PurM-like C-terminal domain"/>
    <property type="match status" value="1"/>
</dbReference>
<feature type="domain" description="FGAR-AT PurM N-terminal-like" evidence="2">
    <location>
        <begin position="11"/>
        <end position="122"/>
    </location>
</feature>
<dbReference type="EMBL" id="HBEG01038258">
    <property type="protein sequence ID" value="CAD8377488.1"/>
    <property type="molecule type" value="Transcribed_RNA"/>
</dbReference>
<dbReference type="InterPro" id="IPR010918">
    <property type="entry name" value="PurM-like_C_dom"/>
</dbReference>
<dbReference type="SMART" id="SM01211">
    <property type="entry name" value="GATase_5"/>
    <property type="match status" value="1"/>
</dbReference>
<dbReference type="GO" id="GO:0004642">
    <property type="term" value="F:phosphoribosylformylglycinamidine synthase activity"/>
    <property type="evidence" value="ECO:0007669"/>
    <property type="project" value="TreeGrafter"/>
</dbReference>
<dbReference type="GO" id="GO:0006164">
    <property type="term" value="P:purine nucleotide biosynthetic process"/>
    <property type="evidence" value="ECO:0007669"/>
    <property type="project" value="TreeGrafter"/>
</dbReference>
<accession>A0A7S0AXS3</accession>
<dbReference type="PANTHER" id="PTHR10099">
    <property type="entry name" value="PHOSPHORIBOSYLFORMYLGLYCINAMIDINE SYNTHASE"/>
    <property type="match status" value="1"/>
</dbReference>
<dbReference type="SUPFAM" id="SSF52317">
    <property type="entry name" value="Class I glutamine amidotransferase-like"/>
    <property type="match status" value="1"/>
</dbReference>
<dbReference type="GO" id="GO:0005737">
    <property type="term" value="C:cytoplasm"/>
    <property type="evidence" value="ECO:0007669"/>
    <property type="project" value="TreeGrafter"/>
</dbReference>
<dbReference type="InterPro" id="IPR036921">
    <property type="entry name" value="PurM-like_N_sf"/>
</dbReference>
<dbReference type="PROSITE" id="PS51273">
    <property type="entry name" value="GATASE_TYPE_1"/>
    <property type="match status" value="1"/>
</dbReference>
<dbReference type="SUPFAM" id="SSF55326">
    <property type="entry name" value="PurM N-terminal domain-like"/>
    <property type="match status" value="1"/>
</dbReference>
<dbReference type="InterPro" id="IPR029062">
    <property type="entry name" value="Class_I_gatase-like"/>
</dbReference>
<dbReference type="InterPro" id="IPR036676">
    <property type="entry name" value="PurM-like_C_sf"/>
</dbReference>
<dbReference type="CDD" id="cd01740">
    <property type="entry name" value="GATase1_FGAR_AT"/>
    <property type="match status" value="1"/>
</dbReference>
<sequence>MTMLTPDGAPVKGGVTAIGEQPIKGLLSGAANARMSVGEAVTNIIWAKCTDLGDIKAEGNWMWASKLPGEGALMYDTALALREVMQTLGVSVDGGKDSLSMSARTDDGELCKSPGEITVSLYCGCPDVTLTVTPDLKRPTPVPKEASIFLVQIAGSDQARCGGSVAAHCYGRLGDVPADCEPEVAENLKRAFKVTQHLIEMRLISAGHDRSDGGLAAAVLEMAFAGNCGLTLDLSSPELAGATTLQALFHEELGLVIEVASGHVEAVTSAYRAAKVSCVRIGEPCGLDRVSIVGKTGHVEFEAKVTELRDMWESSSFSLEMLQANPACVEQEQRSMASRCTPLVHAAIPSPTPQWQLASKAPKVAIIREEGSNGDREMAAAFRLAGFEAWDVTMSDLARGSIGLEQFRGAAFVGGFSYADTLGSAKGWAATARFQPTVAAQLKKFYERDDTFSLGVCNGCQLEHRLQWVPFGPGAVPEEAAPRLAHNNSARFESRFVNLRVEKSKCMWFTGMEGSILGTWSAHGEGRFEFPDPSLKWRVEREGLVALRYVDDHGRHTEAYPFNPNGSPAGIAALCTANGRHLAVMPHPERSVLRWQLPWMPAEWDRAGPQAAPWLQMFINAYEFCTGKASLSFAPPDRASG</sequence>
<proteinExistence type="predicted"/>
<organism evidence="3">
    <name type="scientific">Pyrodinium bahamense</name>
    <dbReference type="NCBI Taxonomy" id="73915"/>
    <lineage>
        <taxon>Eukaryota</taxon>
        <taxon>Sar</taxon>
        <taxon>Alveolata</taxon>
        <taxon>Dinophyceae</taxon>
        <taxon>Gonyaulacales</taxon>
        <taxon>Pyrocystaceae</taxon>
        <taxon>Pyrodinium</taxon>
    </lineage>
</organism>
<dbReference type="Gene3D" id="3.40.50.880">
    <property type="match status" value="1"/>
</dbReference>
<dbReference type="Pfam" id="PF02769">
    <property type="entry name" value="AIRS_C"/>
    <property type="match status" value="1"/>
</dbReference>
<evidence type="ECO:0000259" key="2">
    <source>
        <dbReference type="Pfam" id="PF22689"/>
    </source>
</evidence>
<gene>
    <name evidence="3" type="ORF">PBAH0796_LOCUS23334</name>
</gene>
<dbReference type="SUPFAM" id="SSF56042">
    <property type="entry name" value="PurM C-terminal domain-like"/>
    <property type="match status" value="1"/>
</dbReference>
<dbReference type="Pfam" id="PF22689">
    <property type="entry name" value="FGAR-AT_PurM_N-like"/>
    <property type="match status" value="1"/>
</dbReference>
<evidence type="ECO:0000259" key="1">
    <source>
        <dbReference type="Pfam" id="PF02769"/>
    </source>
</evidence>
<dbReference type="Gene3D" id="3.30.1330.10">
    <property type="entry name" value="PurM-like, N-terminal domain"/>
    <property type="match status" value="1"/>
</dbReference>
<evidence type="ECO:0000313" key="3">
    <source>
        <dbReference type="EMBL" id="CAD8377488.1"/>
    </source>
</evidence>
<protein>
    <recommendedName>
        <fullName evidence="4">Phosphoribosylformylglycinamidine synthase</fullName>
    </recommendedName>
</protein>
<dbReference type="AlphaFoldDB" id="A0A7S0AXS3"/>
<feature type="domain" description="PurM-like C-terminal" evidence="1">
    <location>
        <begin position="186"/>
        <end position="286"/>
    </location>
</feature>
<name>A0A7S0AXS3_9DINO</name>
<dbReference type="CDD" id="cd02204">
    <property type="entry name" value="PurL_repeat2"/>
    <property type="match status" value="1"/>
</dbReference>